<evidence type="ECO:0000256" key="1">
    <source>
        <dbReference type="SAM" id="MobiDB-lite"/>
    </source>
</evidence>
<feature type="region of interest" description="Disordered" evidence="1">
    <location>
        <begin position="1"/>
        <end position="60"/>
    </location>
</feature>
<dbReference type="EMBL" id="AMZH03007132">
    <property type="protein sequence ID" value="RRT62082.1"/>
    <property type="molecule type" value="Genomic_DNA"/>
</dbReference>
<sequence>MHPPSPHSFKDLGGSQGVAEDVGEGGRGDDARGEALDGAAFPLREEAAGEDTPSPTQDIHVRPILTLSLPKPPLCFMQVEPRYHRRWRLRNRYSIKIRPRIPT</sequence>
<comment type="caution">
    <text evidence="2">The sequence shown here is derived from an EMBL/GenBank/DDBJ whole genome shotgun (WGS) entry which is preliminary data.</text>
</comment>
<dbReference type="AlphaFoldDB" id="A0A426ZDR0"/>
<organism evidence="2 3">
    <name type="scientific">Ensete ventricosum</name>
    <name type="common">Abyssinian banana</name>
    <name type="synonym">Musa ensete</name>
    <dbReference type="NCBI Taxonomy" id="4639"/>
    <lineage>
        <taxon>Eukaryota</taxon>
        <taxon>Viridiplantae</taxon>
        <taxon>Streptophyta</taxon>
        <taxon>Embryophyta</taxon>
        <taxon>Tracheophyta</taxon>
        <taxon>Spermatophyta</taxon>
        <taxon>Magnoliopsida</taxon>
        <taxon>Liliopsida</taxon>
        <taxon>Zingiberales</taxon>
        <taxon>Musaceae</taxon>
        <taxon>Ensete</taxon>
    </lineage>
</organism>
<evidence type="ECO:0000313" key="2">
    <source>
        <dbReference type="EMBL" id="RRT62082.1"/>
    </source>
</evidence>
<feature type="compositionally biased region" description="Basic and acidic residues" evidence="1">
    <location>
        <begin position="24"/>
        <end position="35"/>
    </location>
</feature>
<protein>
    <submittedName>
        <fullName evidence="2">Uncharacterized protein</fullName>
    </submittedName>
</protein>
<gene>
    <name evidence="2" type="ORF">B296_00017669</name>
</gene>
<reference evidence="2 3" key="1">
    <citation type="journal article" date="2014" name="Agronomy (Basel)">
        <title>A Draft Genome Sequence for Ensete ventricosum, the Drought-Tolerant Tree Against Hunger.</title>
        <authorList>
            <person name="Harrison J."/>
            <person name="Moore K.A."/>
            <person name="Paszkiewicz K."/>
            <person name="Jones T."/>
            <person name="Grant M."/>
            <person name="Ambacheew D."/>
            <person name="Muzemil S."/>
            <person name="Studholme D.J."/>
        </authorList>
    </citation>
    <scope>NUCLEOTIDE SEQUENCE [LARGE SCALE GENOMIC DNA]</scope>
</reference>
<dbReference type="Proteomes" id="UP000287651">
    <property type="component" value="Unassembled WGS sequence"/>
</dbReference>
<evidence type="ECO:0000313" key="3">
    <source>
        <dbReference type="Proteomes" id="UP000287651"/>
    </source>
</evidence>
<name>A0A426ZDR0_ENSVE</name>
<proteinExistence type="predicted"/>
<accession>A0A426ZDR0</accession>